<dbReference type="InterPro" id="IPR050228">
    <property type="entry name" value="Carboxylesterase_BioH"/>
</dbReference>
<feature type="active site" evidence="5">
    <location>
        <position position="206"/>
    </location>
</feature>
<dbReference type="RefSeq" id="WP_284100058.1">
    <property type="nucleotide sequence ID" value="NZ_JARRAF010000006.1"/>
</dbReference>
<proteinExistence type="inferred from homology"/>
<feature type="active site" description="Nucleophile" evidence="5">
    <location>
        <position position="80"/>
    </location>
</feature>
<evidence type="ECO:0000256" key="3">
    <source>
        <dbReference type="ARBA" id="ARBA00022756"/>
    </source>
</evidence>
<dbReference type="SUPFAM" id="SSF53474">
    <property type="entry name" value="alpha/beta-Hydrolases"/>
    <property type="match status" value="1"/>
</dbReference>
<dbReference type="Proteomes" id="UP001172778">
    <property type="component" value="Unassembled WGS sequence"/>
</dbReference>
<evidence type="ECO:0000313" key="7">
    <source>
        <dbReference type="EMBL" id="MDK2123754.1"/>
    </source>
</evidence>
<dbReference type="InterPro" id="IPR000073">
    <property type="entry name" value="AB_hydrolase_1"/>
</dbReference>
<dbReference type="InterPro" id="IPR010076">
    <property type="entry name" value="BioH"/>
</dbReference>
<sequence>MSLYIETIGRGDDVVLIHGWGINGAVWNRVAEALAHNHCVHIVDLPGHGLSAPVEPYSLPQMAAAFDEAFPLPVHVVGWSLGGAVAVEWALAQPDKIRSLTLTASSPCFMQREDWPEGTPADVLDKFANGLADNFQMTIKMFLGLQVLGSAHARPVLRELEKRVFSRGEPQREALMAGLEVIRDTDLRPHAAKLECPLLLQYGERDGMTSLSAGHWYAHHAGGRLVVHLGGGHAPFISHEADFVAELKAFLADN</sequence>
<dbReference type="NCBIfam" id="TIGR01738">
    <property type="entry name" value="bioH"/>
    <property type="match status" value="1"/>
</dbReference>
<dbReference type="PANTHER" id="PTHR43194">
    <property type="entry name" value="HYDROLASE ALPHA/BETA FOLD FAMILY"/>
    <property type="match status" value="1"/>
</dbReference>
<dbReference type="Pfam" id="PF12697">
    <property type="entry name" value="Abhydrolase_6"/>
    <property type="match status" value="1"/>
</dbReference>
<evidence type="ECO:0000256" key="2">
    <source>
        <dbReference type="ARBA" id="ARBA00022490"/>
    </source>
</evidence>
<evidence type="ECO:0000256" key="5">
    <source>
        <dbReference type="HAMAP-Rule" id="MF_01260"/>
    </source>
</evidence>
<organism evidence="7 8">
    <name type="scientific">Parachitinimonas caeni</name>
    <dbReference type="NCBI Taxonomy" id="3031301"/>
    <lineage>
        <taxon>Bacteria</taxon>
        <taxon>Pseudomonadati</taxon>
        <taxon>Pseudomonadota</taxon>
        <taxon>Betaproteobacteria</taxon>
        <taxon>Neisseriales</taxon>
        <taxon>Chitinibacteraceae</taxon>
        <taxon>Parachitinimonas</taxon>
    </lineage>
</organism>
<dbReference type="EC" id="3.1.1.85" evidence="5"/>
<protein>
    <recommendedName>
        <fullName evidence="5">Pimeloyl-[acyl-carrier protein] methyl ester esterase</fullName>
        <ecNumber evidence="5">3.1.1.85</ecNumber>
    </recommendedName>
    <alternativeName>
        <fullName evidence="5">Biotin synthesis protein BioH</fullName>
    </alternativeName>
    <alternativeName>
        <fullName evidence="5">Carboxylesterase BioH</fullName>
    </alternativeName>
</protein>
<comment type="subcellular location">
    <subcellularLocation>
        <location evidence="5">Cytoplasm</location>
    </subcellularLocation>
</comment>
<comment type="catalytic activity">
    <reaction evidence="5">
        <text>6-carboxyhexanoyl-[ACP] methyl ester + H2O = 6-carboxyhexanoyl-[ACP] + methanol + H(+)</text>
        <dbReference type="Rhea" id="RHEA:42700"/>
        <dbReference type="Rhea" id="RHEA-COMP:9955"/>
        <dbReference type="Rhea" id="RHEA-COMP:10186"/>
        <dbReference type="ChEBI" id="CHEBI:15377"/>
        <dbReference type="ChEBI" id="CHEBI:15378"/>
        <dbReference type="ChEBI" id="CHEBI:17790"/>
        <dbReference type="ChEBI" id="CHEBI:78846"/>
        <dbReference type="ChEBI" id="CHEBI:82735"/>
        <dbReference type="EC" id="3.1.1.85"/>
    </reaction>
</comment>
<reference evidence="7" key="1">
    <citation type="submission" date="2023-03" db="EMBL/GenBank/DDBJ databases">
        <title>Chitinimonas shenzhenensis gen. nov., sp. nov., a novel member of family Burkholderiaceae isolated from activated sludge collected in Shen Zhen, China.</title>
        <authorList>
            <person name="Wang X."/>
        </authorList>
    </citation>
    <scope>NUCLEOTIDE SEQUENCE</scope>
    <source>
        <strain evidence="7">DQS-5</strain>
    </source>
</reference>
<comment type="caution">
    <text evidence="7">The sequence shown here is derived from an EMBL/GenBank/DDBJ whole genome shotgun (WGS) entry which is preliminary data.</text>
</comment>
<feature type="domain" description="AB hydrolase-1" evidence="6">
    <location>
        <begin position="14"/>
        <end position="245"/>
    </location>
</feature>
<keyword evidence="8" id="KW-1185">Reference proteome</keyword>
<keyword evidence="4 5" id="KW-0378">Hydrolase</keyword>
<feature type="active site" evidence="5">
    <location>
        <position position="233"/>
    </location>
</feature>
<feature type="binding site" evidence="5">
    <location>
        <begin position="142"/>
        <end position="146"/>
    </location>
    <ligand>
        <name>substrate</name>
    </ligand>
</feature>
<feature type="binding site" evidence="5">
    <location>
        <begin position="80"/>
        <end position="81"/>
    </location>
    <ligand>
        <name>substrate</name>
    </ligand>
</feature>
<evidence type="ECO:0000256" key="4">
    <source>
        <dbReference type="ARBA" id="ARBA00022801"/>
    </source>
</evidence>
<comment type="pathway">
    <text evidence="5">Cofactor biosynthesis; biotin biosynthesis.</text>
</comment>
<keyword evidence="2 5" id="KW-0963">Cytoplasm</keyword>
<evidence type="ECO:0000313" key="8">
    <source>
        <dbReference type="Proteomes" id="UP001172778"/>
    </source>
</evidence>
<dbReference type="Gene3D" id="3.40.50.1820">
    <property type="entry name" value="alpha/beta hydrolase"/>
    <property type="match status" value="1"/>
</dbReference>
<dbReference type="HAMAP" id="MF_01260">
    <property type="entry name" value="Carboxylester"/>
    <property type="match status" value="1"/>
</dbReference>
<keyword evidence="3 5" id="KW-0093">Biotin biosynthesis</keyword>
<evidence type="ECO:0000256" key="1">
    <source>
        <dbReference type="ARBA" id="ARBA00022487"/>
    </source>
</evidence>
<dbReference type="PANTHER" id="PTHR43194:SF5">
    <property type="entry name" value="PIMELOYL-[ACYL-CARRIER PROTEIN] METHYL ESTER ESTERASE"/>
    <property type="match status" value="1"/>
</dbReference>
<name>A0ABT7DUL1_9NEIS</name>
<comment type="function">
    <text evidence="5">The physiological role of BioH is to remove the methyl group introduced by BioC when the pimeloyl moiety is complete. It allows to synthesize pimeloyl-ACP via the fatty acid synthetic pathway through the hydrolysis of the ester bonds of pimeloyl-ACP esters.</text>
</comment>
<feature type="binding site" evidence="5">
    <location>
        <position position="20"/>
    </location>
    <ligand>
        <name>substrate</name>
    </ligand>
</feature>
<keyword evidence="1 5" id="KW-0719">Serine esterase</keyword>
<feature type="binding site" evidence="5">
    <location>
        <position position="233"/>
    </location>
    <ligand>
        <name>substrate</name>
    </ligand>
</feature>
<evidence type="ECO:0000259" key="6">
    <source>
        <dbReference type="Pfam" id="PF12697"/>
    </source>
</evidence>
<gene>
    <name evidence="5 7" type="primary">bioH</name>
    <name evidence="7" type="ORF">PZA18_06795</name>
</gene>
<comment type="subunit">
    <text evidence="5">Monomer.</text>
</comment>
<dbReference type="InterPro" id="IPR029058">
    <property type="entry name" value="AB_hydrolase_fold"/>
</dbReference>
<comment type="similarity">
    <text evidence="5">Belongs to the AB hydrolase superfamily. Carboxylesterase BioH family.</text>
</comment>
<accession>A0ABT7DUL1</accession>
<dbReference type="GO" id="GO:0090499">
    <property type="term" value="F:pimelyl-[acyl-carrier protein] methyl ester esterase activity"/>
    <property type="evidence" value="ECO:0007669"/>
    <property type="project" value="UniProtKB-EC"/>
</dbReference>
<dbReference type="EMBL" id="JARRAF010000006">
    <property type="protein sequence ID" value="MDK2123754.1"/>
    <property type="molecule type" value="Genomic_DNA"/>
</dbReference>